<dbReference type="SUPFAM" id="SSF48452">
    <property type="entry name" value="TPR-like"/>
    <property type="match status" value="1"/>
</dbReference>
<name>A0A7V2SW94_9BACT</name>
<sequence>GWVYYKKHKYHKAIDILEKAVKAVPDDPIINEHLGDAYFANGNYEDARDQYDRASRLFKDKKDRRRVEDKRDKAQKELWELMPF</sequence>
<dbReference type="EMBL" id="DRND01000364">
    <property type="protein sequence ID" value="HFC47136.1"/>
    <property type="molecule type" value="Genomic_DNA"/>
</dbReference>
<comment type="caution">
    <text evidence="2">The sequence shown here is derived from an EMBL/GenBank/DDBJ whole genome shotgun (WGS) entry which is preliminary data.</text>
</comment>
<protein>
    <submittedName>
        <fullName evidence="2">Tetratricopeptide repeat protein</fullName>
    </submittedName>
</protein>
<organism evidence="2">
    <name type="scientific">Dissulfuribacter thermophilus</name>
    <dbReference type="NCBI Taxonomy" id="1156395"/>
    <lineage>
        <taxon>Bacteria</taxon>
        <taxon>Pseudomonadati</taxon>
        <taxon>Thermodesulfobacteriota</taxon>
        <taxon>Dissulfuribacteria</taxon>
        <taxon>Dissulfuribacterales</taxon>
        <taxon>Dissulfuribacteraceae</taxon>
        <taxon>Dissulfuribacter</taxon>
    </lineage>
</organism>
<feature type="non-terminal residue" evidence="2">
    <location>
        <position position="1"/>
    </location>
</feature>
<dbReference type="Pfam" id="PF13432">
    <property type="entry name" value="TPR_16"/>
    <property type="match status" value="1"/>
</dbReference>
<proteinExistence type="predicted"/>
<dbReference type="Proteomes" id="UP000885797">
    <property type="component" value="Unassembled WGS sequence"/>
</dbReference>
<dbReference type="AlphaFoldDB" id="A0A7V2SW94"/>
<dbReference type="InterPro" id="IPR019734">
    <property type="entry name" value="TPR_rpt"/>
</dbReference>
<evidence type="ECO:0000313" key="2">
    <source>
        <dbReference type="EMBL" id="HFC47136.1"/>
    </source>
</evidence>
<accession>A0A7V2SW94</accession>
<dbReference type="SMART" id="SM00028">
    <property type="entry name" value="TPR"/>
    <property type="match status" value="2"/>
</dbReference>
<evidence type="ECO:0000256" key="1">
    <source>
        <dbReference type="PROSITE-ProRule" id="PRU00339"/>
    </source>
</evidence>
<feature type="repeat" description="TPR" evidence="1">
    <location>
        <begin position="28"/>
        <end position="61"/>
    </location>
</feature>
<gene>
    <name evidence="2" type="ORF">ENJ63_04565</name>
</gene>
<reference evidence="2" key="1">
    <citation type="journal article" date="2020" name="mSystems">
        <title>Genome- and Community-Level Interaction Insights into Carbon Utilization and Element Cycling Functions of Hydrothermarchaeota in Hydrothermal Sediment.</title>
        <authorList>
            <person name="Zhou Z."/>
            <person name="Liu Y."/>
            <person name="Xu W."/>
            <person name="Pan J."/>
            <person name="Luo Z.H."/>
            <person name="Li M."/>
        </authorList>
    </citation>
    <scope>NUCLEOTIDE SEQUENCE [LARGE SCALE GENOMIC DNA]</scope>
    <source>
        <strain evidence="2">HyVt-503</strain>
    </source>
</reference>
<dbReference type="InterPro" id="IPR011990">
    <property type="entry name" value="TPR-like_helical_dom_sf"/>
</dbReference>
<keyword evidence="1" id="KW-0802">TPR repeat</keyword>
<dbReference type="Gene3D" id="1.25.40.10">
    <property type="entry name" value="Tetratricopeptide repeat domain"/>
    <property type="match status" value="1"/>
</dbReference>
<dbReference type="PROSITE" id="PS50005">
    <property type="entry name" value="TPR"/>
    <property type="match status" value="1"/>
</dbReference>